<evidence type="ECO:0000313" key="2">
    <source>
        <dbReference type="Proteomes" id="UP000178892"/>
    </source>
</evidence>
<reference evidence="1 2" key="1">
    <citation type="journal article" date="2016" name="Nat. Commun.">
        <title>Thousands of microbial genomes shed light on interconnected biogeochemical processes in an aquifer system.</title>
        <authorList>
            <person name="Anantharaman K."/>
            <person name="Brown C.T."/>
            <person name="Hug L.A."/>
            <person name="Sharon I."/>
            <person name="Castelle C.J."/>
            <person name="Probst A.J."/>
            <person name="Thomas B.C."/>
            <person name="Singh A."/>
            <person name="Wilkins M.J."/>
            <person name="Karaoz U."/>
            <person name="Brodie E.L."/>
            <person name="Williams K.H."/>
            <person name="Hubbard S.S."/>
            <person name="Banfield J.F."/>
        </authorList>
    </citation>
    <scope>NUCLEOTIDE SEQUENCE [LARGE SCALE GENOMIC DNA]</scope>
</reference>
<dbReference type="Proteomes" id="UP000178892">
    <property type="component" value="Unassembled WGS sequence"/>
</dbReference>
<name>A0A1F5NV83_9BACT</name>
<accession>A0A1F5NV83</accession>
<proteinExistence type="predicted"/>
<dbReference type="AlphaFoldDB" id="A0A1F5NV83"/>
<comment type="caution">
    <text evidence="1">The sequence shown here is derived from an EMBL/GenBank/DDBJ whole genome shotgun (WGS) entry which is preliminary data.</text>
</comment>
<evidence type="ECO:0000313" key="1">
    <source>
        <dbReference type="EMBL" id="OGE81577.1"/>
    </source>
</evidence>
<sequence>MKKWLAVGLGIGVVAGGIFFAARTWQWLAAKIRRPWDEDYVSEETLFRLRLLDDDKRRDI</sequence>
<organism evidence="1 2">
    <name type="scientific">Candidatus Doudnabacteria bacterium RIFCSPHIGHO2_01_FULL_46_24</name>
    <dbReference type="NCBI Taxonomy" id="1817825"/>
    <lineage>
        <taxon>Bacteria</taxon>
        <taxon>Candidatus Doudnaibacteriota</taxon>
    </lineage>
</organism>
<gene>
    <name evidence="1" type="ORF">A2720_00570</name>
</gene>
<protein>
    <submittedName>
        <fullName evidence="1">Uncharacterized protein</fullName>
    </submittedName>
</protein>
<dbReference type="EMBL" id="MFEL01000007">
    <property type="protein sequence ID" value="OGE81577.1"/>
    <property type="molecule type" value="Genomic_DNA"/>
</dbReference>